<evidence type="ECO:0000313" key="2">
    <source>
        <dbReference type="EMBL" id="LAA89035.1"/>
    </source>
</evidence>
<feature type="chain" id="PRO_5013837584" description="Secreted protein" evidence="1">
    <location>
        <begin position="25"/>
        <end position="101"/>
    </location>
</feature>
<accession>A0A2D4IXT0</accession>
<reference evidence="2" key="1">
    <citation type="submission" date="2017-07" db="EMBL/GenBank/DDBJ databases">
        <authorList>
            <person name="Mikheyev A."/>
            <person name="Grau M."/>
        </authorList>
    </citation>
    <scope>NUCLEOTIDE SEQUENCE</scope>
    <source>
        <tissue evidence="2">Venom_gland</tissue>
    </source>
</reference>
<evidence type="ECO:0000256" key="1">
    <source>
        <dbReference type="SAM" id="SignalP"/>
    </source>
</evidence>
<dbReference type="EMBL" id="IACK01131745">
    <property type="protein sequence ID" value="LAA89035.1"/>
    <property type="molecule type" value="Transcribed_RNA"/>
</dbReference>
<reference evidence="2" key="2">
    <citation type="submission" date="2017-11" db="EMBL/GenBank/DDBJ databases">
        <title>Coralsnake Venomics: Analyses of Venom Gland Transcriptomes and Proteomes of Six Brazilian Taxa.</title>
        <authorList>
            <person name="Aird S.D."/>
            <person name="Jorge da Silva N."/>
            <person name="Qiu L."/>
            <person name="Villar-Briones A."/>
            <person name="Aparecida-Saddi V."/>
            <person name="Campos-Telles M.P."/>
            <person name="Grau M."/>
            <person name="Mikheyev A.S."/>
        </authorList>
    </citation>
    <scope>NUCLEOTIDE SEQUENCE</scope>
    <source>
        <tissue evidence="2">Venom_gland</tissue>
    </source>
</reference>
<evidence type="ECO:0008006" key="3">
    <source>
        <dbReference type="Google" id="ProtNLM"/>
    </source>
</evidence>
<name>A0A2D4IXT0_MICLE</name>
<sequence>MWFFRFRLLDLCMYLSILVFSTVGLEGGGRLEKCRTNLSLNYLQLKFRIKIQSAIDGIEEKMINGKMAGSSALISRLIFKVFFYVWLEKVGSSRPKYSVTG</sequence>
<feature type="signal peptide" evidence="1">
    <location>
        <begin position="1"/>
        <end position="24"/>
    </location>
</feature>
<proteinExistence type="predicted"/>
<keyword evidence="1" id="KW-0732">Signal</keyword>
<organism evidence="2">
    <name type="scientific">Micrurus lemniscatus lemniscatus</name>
    <dbReference type="NCBI Taxonomy" id="129467"/>
    <lineage>
        <taxon>Eukaryota</taxon>
        <taxon>Metazoa</taxon>
        <taxon>Chordata</taxon>
        <taxon>Craniata</taxon>
        <taxon>Vertebrata</taxon>
        <taxon>Euteleostomi</taxon>
        <taxon>Lepidosauria</taxon>
        <taxon>Squamata</taxon>
        <taxon>Bifurcata</taxon>
        <taxon>Unidentata</taxon>
        <taxon>Episquamata</taxon>
        <taxon>Toxicofera</taxon>
        <taxon>Serpentes</taxon>
        <taxon>Colubroidea</taxon>
        <taxon>Elapidae</taxon>
        <taxon>Elapinae</taxon>
        <taxon>Micrurus</taxon>
    </lineage>
</organism>
<dbReference type="AlphaFoldDB" id="A0A2D4IXT0"/>
<protein>
    <recommendedName>
        <fullName evidence="3">Secreted protein</fullName>
    </recommendedName>
</protein>